<reference evidence="3 4" key="1">
    <citation type="submission" date="2020-04" db="EMBL/GenBank/DDBJ databases">
        <title>Genome sequencing of novel species.</title>
        <authorList>
            <person name="Heo J."/>
            <person name="Kim S.-J."/>
            <person name="Kim J.-S."/>
            <person name="Hong S.-B."/>
            <person name="Kwon S.-W."/>
        </authorList>
    </citation>
    <scope>NUCLEOTIDE SEQUENCE [LARGE SCALE GENOMIC DNA]</scope>
    <source>
        <strain evidence="3 4">MFER-1</strain>
    </source>
</reference>
<keyword evidence="4" id="KW-1185">Reference proteome</keyword>
<organism evidence="3 4">
    <name type="scientific">Cohnella herbarum</name>
    <dbReference type="NCBI Taxonomy" id="2728023"/>
    <lineage>
        <taxon>Bacteria</taxon>
        <taxon>Bacillati</taxon>
        <taxon>Bacillota</taxon>
        <taxon>Bacilli</taxon>
        <taxon>Bacillales</taxon>
        <taxon>Paenibacillaceae</taxon>
        <taxon>Cohnella</taxon>
    </lineage>
</organism>
<dbReference type="Pfam" id="PF01814">
    <property type="entry name" value="Hemerythrin"/>
    <property type="match status" value="1"/>
</dbReference>
<sequence length="161" mass="18991">MTNSGSPLLDLYQSYDQWKEEHDALRDKLNKLCVKMRWNPGNFDYPYWGMHLRQVHEDFMPFMEEWQTHQEKERTIVYPIAKCSGKGGRMGQVSVLEQDDRIVLQFYESYLLSLESGEPAEESLTRLLQVLIIISEHFRVEDETIVPAAERLMEEIEYIGS</sequence>
<protein>
    <submittedName>
        <fullName evidence="3">Hemerythrin domain-containing protein</fullName>
    </submittedName>
</protein>
<keyword evidence="1" id="KW-0175">Coiled coil</keyword>
<dbReference type="Gene3D" id="1.20.120.520">
    <property type="entry name" value="nmb1532 protein domain like"/>
    <property type="match status" value="1"/>
</dbReference>
<accession>A0A7Z2ZKK9</accession>
<evidence type="ECO:0000259" key="2">
    <source>
        <dbReference type="Pfam" id="PF01814"/>
    </source>
</evidence>
<evidence type="ECO:0000313" key="3">
    <source>
        <dbReference type="EMBL" id="QJD83078.1"/>
    </source>
</evidence>
<proteinExistence type="predicted"/>
<gene>
    <name evidence="3" type="ORF">HH215_07765</name>
</gene>
<dbReference type="KEGG" id="cheb:HH215_07765"/>
<name>A0A7Z2ZKK9_9BACL</name>
<dbReference type="Proteomes" id="UP000502248">
    <property type="component" value="Chromosome"/>
</dbReference>
<dbReference type="EMBL" id="CP051680">
    <property type="protein sequence ID" value="QJD83078.1"/>
    <property type="molecule type" value="Genomic_DNA"/>
</dbReference>
<dbReference type="RefSeq" id="WP_169279375.1">
    <property type="nucleotide sequence ID" value="NZ_CP051680.1"/>
</dbReference>
<feature type="domain" description="Hemerythrin-like" evidence="2">
    <location>
        <begin position="15"/>
        <end position="149"/>
    </location>
</feature>
<dbReference type="AlphaFoldDB" id="A0A7Z2ZKK9"/>
<evidence type="ECO:0000256" key="1">
    <source>
        <dbReference type="SAM" id="Coils"/>
    </source>
</evidence>
<evidence type="ECO:0000313" key="4">
    <source>
        <dbReference type="Proteomes" id="UP000502248"/>
    </source>
</evidence>
<dbReference type="InterPro" id="IPR012312">
    <property type="entry name" value="Hemerythrin-like"/>
</dbReference>
<feature type="coiled-coil region" evidence="1">
    <location>
        <begin position="8"/>
        <end position="35"/>
    </location>
</feature>